<comment type="caution">
    <text evidence="3">The sequence shown here is derived from an EMBL/GenBank/DDBJ whole genome shotgun (WGS) entry which is preliminary data.</text>
</comment>
<dbReference type="SUPFAM" id="SSF56645">
    <property type="entry name" value="Acyl-CoA dehydrogenase NM domain-like"/>
    <property type="match status" value="1"/>
</dbReference>
<organism evidence="3 4">
    <name type="scientific">Amycolatopsis magusensis</name>
    <dbReference type="NCBI Taxonomy" id="882444"/>
    <lineage>
        <taxon>Bacteria</taxon>
        <taxon>Bacillati</taxon>
        <taxon>Actinomycetota</taxon>
        <taxon>Actinomycetes</taxon>
        <taxon>Pseudonocardiales</taxon>
        <taxon>Pseudonocardiaceae</taxon>
        <taxon>Amycolatopsis</taxon>
    </lineage>
</organism>
<dbReference type="InterPro" id="IPR036250">
    <property type="entry name" value="AcylCo_DH-like_C"/>
</dbReference>
<evidence type="ECO:0000256" key="1">
    <source>
        <dbReference type="ARBA" id="ARBA00023002"/>
    </source>
</evidence>
<accession>A0ABS4PXS3</accession>
<evidence type="ECO:0000313" key="3">
    <source>
        <dbReference type="EMBL" id="MBP2184231.1"/>
    </source>
</evidence>
<keyword evidence="4" id="KW-1185">Reference proteome</keyword>
<proteinExistence type="predicted"/>
<evidence type="ECO:0000259" key="2">
    <source>
        <dbReference type="Pfam" id="PF08028"/>
    </source>
</evidence>
<dbReference type="PIRSF" id="PIRSF016578">
    <property type="entry name" value="HsaA"/>
    <property type="match status" value="1"/>
</dbReference>
<reference evidence="3 4" key="1">
    <citation type="submission" date="2021-03" db="EMBL/GenBank/DDBJ databases">
        <title>Sequencing the genomes of 1000 actinobacteria strains.</title>
        <authorList>
            <person name="Klenk H.-P."/>
        </authorList>
    </citation>
    <scope>NUCLEOTIDE SEQUENCE [LARGE SCALE GENOMIC DNA]</scope>
    <source>
        <strain evidence="3 4">DSM 45510</strain>
    </source>
</reference>
<gene>
    <name evidence="3" type="ORF">JOM49_005757</name>
</gene>
<dbReference type="Gene3D" id="1.10.540.10">
    <property type="entry name" value="Acyl-CoA dehydrogenase/oxidase, N-terminal domain"/>
    <property type="match status" value="1"/>
</dbReference>
<dbReference type="Proteomes" id="UP000741013">
    <property type="component" value="Unassembled WGS sequence"/>
</dbReference>
<keyword evidence="1" id="KW-0560">Oxidoreductase</keyword>
<sequence length="381" mass="40075">MAESRDEKIIESARAVGEVARAHARAGEDADVLAAEVLTELTGTELLRMGMPARLDGPETDPVTSALAIMAVAEGDAGAAWYPAVSSAHSIFTHYLAEDGAREVFDGTAPVGCSSMPVGEGAFADGGLRVYSGRWPWGSAGRHAKWMGFNMVVEGRALTAFLPASDFVVEDNWHAFGLRASASGDFSVRPGAFVPAHRLVDMTLPAPAVESALTRFPLTVYVAFGFSAVALGNAAGAVEELVGGATGKRPLGLSGTLAESPLAQVDLARAEARLRSARAFLLEALDELWQCALAGEPPATVVRARARLAMSHAVAESAAVVDVVYTLGGGAAVFTANPLQKRLRDAHVITQQVQVSNRVFPLYGKIRFGTDLDSASWRYAI</sequence>
<dbReference type="EMBL" id="JAGGMS010000001">
    <property type="protein sequence ID" value="MBP2184231.1"/>
    <property type="molecule type" value="Genomic_DNA"/>
</dbReference>
<protein>
    <submittedName>
        <fullName evidence="3">Alkylation response protein AidB-like acyl-CoA dehydrogenase</fullName>
    </submittedName>
</protein>
<dbReference type="InterPro" id="IPR037069">
    <property type="entry name" value="AcylCoA_DH/ox_N_sf"/>
</dbReference>
<dbReference type="Gene3D" id="1.20.140.10">
    <property type="entry name" value="Butyryl-CoA Dehydrogenase, subunit A, domain 3"/>
    <property type="match status" value="1"/>
</dbReference>
<name>A0ABS4PXS3_9PSEU</name>
<feature type="domain" description="Acyl-CoA dehydrogenase C-terminal" evidence="2">
    <location>
        <begin position="225"/>
        <end position="355"/>
    </location>
</feature>
<dbReference type="InterPro" id="IPR009100">
    <property type="entry name" value="AcylCoA_DH/oxidase_NM_dom_sf"/>
</dbReference>
<dbReference type="Pfam" id="PF08028">
    <property type="entry name" value="Acyl-CoA_dh_2"/>
    <property type="match status" value="1"/>
</dbReference>
<dbReference type="RefSeq" id="WP_209667279.1">
    <property type="nucleotide sequence ID" value="NZ_JAGGMS010000001.1"/>
</dbReference>
<dbReference type="Gene3D" id="2.40.110.10">
    <property type="entry name" value="Butyryl-CoA Dehydrogenase, subunit A, domain 2"/>
    <property type="match status" value="1"/>
</dbReference>
<dbReference type="SUPFAM" id="SSF47203">
    <property type="entry name" value="Acyl-CoA dehydrogenase C-terminal domain-like"/>
    <property type="match status" value="1"/>
</dbReference>
<dbReference type="InterPro" id="IPR046373">
    <property type="entry name" value="Acyl-CoA_Oxase/DH_mid-dom_sf"/>
</dbReference>
<dbReference type="InterPro" id="IPR013107">
    <property type="entry name" value="Acyl-CoA_DH_C"/>
</dbReference>
<evidence type="ECO:0000313" key="4">
    <source>
        <dbReference type="Proteomes" id="UP000741013"/>
    </source>
</evidence>